<evidence type="ECO:0000256" key="1">
    <source>
        <dbReference type="SAM" id="SignalP"/>
    </source>
</evidence>
<feature type="signal peptide" evidence="1">
    <location>
        <begin position="1"/>
        <end position="20"/>
    </location>
</feature>
<keyword evidence="1" id="KW-0732">Signal</keyword>
<feature type="chain" id="PRO_5034348518" evidence="1">
    <location>
        <begin position="21"/>
        <end position="405"/>
    </location>
</feature>
<gene>
    <name evidence="2" type="ORF">AOQ84DRAFT_221484</name>
</gene>
<dbReference type="Proteomes" id="UP000250140">
    <property type="component" value="Unassembled WGS sequence"/>
</dbReference>
<protein>
    <submittedName>
        <fullName evidence="2">Uncharacterized protein</fullName>
    </submittedName>
</protein>
<dbReference type="InterPro" id="IPR015943">
    <property type="entry name" value="WD40/YVTN_repeat-like_dom_sf"/>
</dbReference>
<evidence type="ECO:0000313" key="3">
    <source>
        <dbReference type="Proteomes" id="UP000250140"/>
    </source>
</evidence>
<sequence>MPSRIAAAFILSVLLSSTISVSPSTPRDSIRKATVGKAIYFITNDDDNAVIALSINLDGTLSRGTITSTGGAGSNVLAVGGMTTQAPDALVAQSSLAIVDNNIFAVNAGSNTLSLMEISAKSPSALKIVGEPATLPGEFPNTVAVSKKNKLACVAMTGAKAGISCASFSTKGLGLMDNLRPFDLNQSTPPIGKFNTVSQTFFSTDESKLYTTVKGNPATNNTGFFSVFTVDHTNQLSAEDVRSSPNGTQILFGSTPIPDSPNHVFVTDRAFGAIVLFVDPETAKVDLVGKGIIEGQIATCWAAVSHITHSAFVTDGSIDRIVEMSLDNASVISKLDLFSNGDPGLIDLAVAGDFIYALSPGNDTDQAAVTVLDISGGQGSARQIQHFQLGDLGVNKNAQGMVALS</sequence>
<dbReference type="SUPFAM" id="SSF75011">
    <property type="entry name" value="3-carboxy-cis,cis-mucoante lactonizing enzyme"/>
    <property type="match status" value="1"/>
</dbReference>
<organism evidence="2 3">
    <name type="scientific">Glonium stellatum</name>
    <dbReference type="NCBI Taxonomy" id="574774"/>
    <lineage>
        <taxon>Eukaryota</taxon>
        <taxon>Fungi</taxon>
        <taxon>Dikarya</taxon>
        <taxon>Ascomycota</taxon>
        <taxon>Pezizomycotina</taxon>
        <taxon>Dothideomycetes</taxon>
        <taxon>Pleosporomycetidae</taxon>
        <taxon>Gloniales</taxon>
        <taxon>Gloniaceae</taxon>
        <taxon>Glonium</taxon>
    </lineage>
</organism>
<reference evidence="2 3" key="1">
    <citation type="journal article" date="2016" name="Nat. Commun.">
        <title>Ectomycorrhizal ecology is imprinted in the genome of the dominant symbiotic fungus Cenococcum geophilum.</title>
        <authorList>
            <consortium name="DOE Joint Genome Institute"/>
            <person name="Peter M."/>
            <person name="Kohler A."/>
            <person name="Ohm R.A."/>
            <person name="Kuo A."/>
            <person name="Krutzmann J."/>
            <person name="Morin E."/>
            <person name="Arend M."/>
            <person name="Barry K.W."/>
            <person name="Binder M."/>
            <person name="Choi C."/>
            <person name="Clum A."/>
            <person name="Copeland A."/>
            <person name="Grisel N."/>
            <person name="Haridas S."/>
            <person name="Kipfer T."/>
            <person name="LaButti K."/>
            <person name="Lindquist E."/>
            <person name="Lipzen A."/>
            <person name="Maire R."/>
            <person name="Meier B."/>
            <person name="Mihaltcheva S."/>
            <person name="Molinier V."/>
            <person name="Murat C."/>
            <person name="Poggeler S."/>
            <person name="Quandt C.A."/>
            <person name="Sperisen C."/>
            <person name="Tritt A."/>
            <person name="Tisserant E."/>
            <person name="Crous P.W."/>
            <person name="Henrissat B."/>
            <person name="Nehls U."/>
            <person name="Egli S."/>
            <person name="Spatafora J.W."/>
            <person name="Grigoriev I.V."/>
            <person name="Martin F.M."/>
        </authorList>
    </citation>
    <scope>NUCLEOTIDE SEQUENCE [LARGE SCALE GENOMIC DNA]</scope>
    <source>
        <strain evidence="2 3">CBS 207.34</strain>
    </source>
</reference>
<evidence type="ECO:0000313" key="2">
    <source>
        <dbReference type="EMBL" id="OCL08836.1"/>
    </source>
</evidence>
<dbReference type="Gene3D" id="2.130.10.10">
    <property type="entry name" value="YVTN repeat-like/Quinoprotein amine dehydrogenase"/>
    <property type="match status" value="1"/>
</dbReference>
<dbReference type="EMBL" id="KV749579">
    <property type="protein sequence ID" value="OCL08836.1"/>
    <property type="molecule type" value="Genomic_DNA"/>
</dbReference>
<accession>A0A8E2F1I7</accession>
<dbReference type="AlphaFoldDB" id="A0A8E2F1I7"/>
<name>A0A8E2F1I7_9PEZI</name>
<dbReference type="OrthoDB" id="10006285at2759"/>
<keyword evidence="3" id="KW-1185">Reference proteome</keyword>
<proteinExistence type="predicted"/>